<sequence>MDTSRKRKHEDVAMAESRENNQVDRPAKQWKTTIPMLGDRMTGFTNPEEQRNDLQMNRPPQQWKVTISIPSTRSEGKDTNNPEEQQNEVHEDKTDAVLQDQERNHTTGDRTADGDKTAEQRQNDTSTDEDNEGTAVEPPMTEADWATDEETKPEDVTTTQSEESLPGPEEQEQNQERDRVPIPTMFMTKADKENLGPYMKAGIISVSPRHTKSHTVKLGDAIHQQYHVHLRIHVAFHENWKRVASHLAARRCNKLGMPQAFTREKKKYSFLKWPIVLFKLNDPEDEQKLVGFGQERFQNLHPHHIRALVRTFCCPSIRDTMLNNPKLHDLTIWVQFGLMSPPDEAVNTDMDRFAYLDQVWQAAPSRIARWAKMMGASLAIIHWKCNLNARGVNFKVARILRHFVGLVLTNVKRVQPFDPEGLCAQSLALQIVNNPTWPRPVSAFPPQQTQVTELIAFVWESFSDAYLSASKKLLGKHESEHIQGLPTSVLWWVCQLGVIGPL</sequence>
<feature type="region of interest" description="Disordered" evidence="1">
    <location>
        <begin position="1"/>
        <end position="180"/>
    </location>
</feature>
<feature type="compositionally biased region" description="Basic and acidic residues" evidence="1">
    <location>
        <begin position="9"/>
        <end position="27"/>
    </location>
</feature>
<comment type="caution">
    <text evidence="2">The sequence shown here is derived from an EMBL/GenBank/DDBJ whole genome shotgun (WGS) entry which is preliminary data.</text>
</comment>
<evidence type="ECO:0000313" key="2">
    <source>
        <dbReference type="EMBL" id="KAJ4139794.1"/>
    </source>
</evidence>
<name>A0ABQ8RPZ8_FUSEQ</name>
<accession>A0ABQ8RPZ8</accession>
<evidence type="ECO:0000256" key="1">
    <source>
        <dbReference type="SAM" id="MobiDB-lite"/>
    </source>
</evidence>
<keyword evidence="3" id="KW-1185">Reference proteome</keyword>
<reference evidence="2" key="1">
    <citation type="submission" date="2022-09" db="EMBL/GenBank/DDBJ databases">
        <title>Fusarium specimens isolated from Avocado Roots.</title>
        <authorList>
            <person name="Stajich J."/>
            <person name="Roper C."/>
            <person name="Heimlech-Rivalta G."/>
        </authorList>
    </citation>
    <scope>NUCLEOTIDE SEQUENCE</scope>
    <source>
        <strain evidence="2">CF00095</strain>
    </source>
</reference>
<dbReference type="EMBL" id="JAOQBH010000002">
    <property type="protein sequence ID" value="KAJ4139794.1"/>
    <property type="molecule type" value="Genomic_DNA"/>
</dbReference>
<proteinExistence type="predicted"/>
<feature type="compositionally biased region" description="Polar residues" evidence="1">
    <location>
        <begin position="43"/>
        <end position="73"/>
    </location>
</feature>
<feature type="compositionally biased region" description="Basic and acidic residues" evidence="1">
    <location>
        <begin position="87"/>
        <end position="122"/>
    </location>
</feature>
<dbReference type="Proteomes" id="UP001152024">
    <property type="component" value="Unassembled WGS sequence"/>
</dbReference>
<organism evidence="2 3">
    <name type="scientific">Fusarium equiseti</name>
    <name type="common">Fusarium scirpi</name>
    <dbReference type="NCBI Taxonomy" id="61235"/>
    <lineage>
        <taxon>Eukaryota</taxon>
        <taxon>Fungi</taxon>
        <taxon>Dikarya</taxon>
        <taxon>Ascomycota</taxon>
        <taxon>Pezizomycotina</taxon>
        <taxon>Sordariomycetes</taxon>
        <taxon>Hypocreomycetidae</taxon>
        <taxon>Hypocreales</taxon>
        <taxon>Nectriaceae</taxon>
        <taxon>Fusarium</taxon>
        <taxon>Fusarium incarnatum-equiseti species complex</taxon>
    </lineage>
</organism>
<protein>
    <submittedName>
        <fullName evidence="2">Uncharacterized protein</fullName>
    </submittedName>
</protein>
<gene>
    <name evidence="2" type="ORF">NW768_001138</name>
</gene>
<evidence type="ECO:0000313" key="3">
    <source>
        <dbReference type="Proteomes" id="UP001152024"/>
    </source>
</evidence>